<dbReference type="AlphaFoldDB" id="A0A086CIM8"/>
<dbReference type="eggNOG" id="ENOG50338SB">
    <property type="taxonomic scope" value="Bacteria"/>
</dbReference>
<dbReference type="PATRIC" id="fig|1527444.3.peg.100"/>
<protein>
    <submittedName>
        <fullName evidence="2">Uncharacterized protein</fullName>
    </submittedName>
</protein>
<keyword evidence="1" id="KW-0472">Membrane</keyword>
<sequence>MFNLVWYSAKLFFKGKLLRDPLYVYRQLVFGILLGSFILVGLEGLLILIGSQEVGLNFTMALIVSSVFTGIIMPFLLKDMKMQ</sequence>
<reference evidence="2 3" key="1">
    <citation type="submission" date="2014-08" db="EMBL/GenBank/DDBJ databases">
        <title>Comparative genomics reveals surprising divergence of two closely related strains of uncultivated UCYN-A cyanobacteria.</title>
        <authorList>
            <person name="Bombar D."/>
            <person name="Heller P."/>
            <person name="Sanchez-Baracaldo P."/>
            <person name="Carter B.J."/>
            <person name="Zert J.P."/>
        </authorList>
    </citation>
    <scope>NUCLEOTIDE SEQUENCE [LARGE SCALE GENOMIC DNA]</scope>
</reference>
<evidence type="ECO:0000256" key="1">
    <source>
        <dbReference type="SAM" id="Phobius"/>
    </source>
</evidence>
<gene>
    <name evidence="2" type="ORF">ucyna2_00101</name>
</gene>
<evidence type="ECO:0000313" key="2">
    <source>
        <dbReference type="EMBL" id="KFF42042.1"/>
    </source>
</evidence>
<name>A0A086CIM8_9CHRO</name>
<dbReference type="STRING" id="1527444.ucyna2_00101"/>
<evidence type="ECO:0000313" key="3">
    <source>
        <dbReference type="Proteomes" id="UP000028922"/>
    </source>
</evidence>
<accession>A0A086CIM8</accession>
<dbReference type="EMBL" id="JPSP01000001">
    <property type="protein sequence ID" value="KFF42042.1"/>
    <property type="molecule type" value="Genomic_DNA"/>
</dbReference>
<feature type="transmembrane region" description="Helical" evidence="1">
    <location>
        <begin position="55"/>
        <end position="77"/>
    </location>
</feature>
<keyword evidence="1" id="KW-0812">Transmembrane</keyword>
<dbReference type="Proteomes" id="UP000028922">
    <property type="component" value="Unassembled WGS sequence"/>
</dbReference>
<feature type="transmembrane region" description="Helical" evidence="1">
    <location>
        <begin position="28"/>
        <end position="49"/>
    </location>
</feature>
<comment type="caution">
    <text evidence="2">The sequence shown here is derived from an EMBL/GenBank/DDBJ whole genome shotgun (WGS) entry which is preliminary data.</text>
</comment>
<keyword evidence="1" id="KW-1133">Transmembrane helix</keyword>
<organism evidence="2 3">
    <name type="scientific">Candidatus Atelocyanobacterium thalassa isolate SIO64986</name>
    <dbReference type="NCBI Taxonomy" id="1527444"/>
    <lineage>
        <taxon>Bacteria</taxon>
        <taxon>Bacillati</taxon>
        <taxon>Cyanobacteriota</taxon>
        <taxon>Cyanophyceae</taxon>
        <taxon>Oscillatoriophycideae</taxon>
        <taxon>Chroococcales</taxon>
        <taxon>Aphanothecaceae</taxon>
        <taxon>Candidatus Atelocyanobacterium</taxon>
        <taxon>Candidatus Atelocyanobacterium thalassae</taxon>
    </lineage>
</organism>
<proteinExistence type="predicted"/>